<evidence type="ECO:0000259" key="6">
    <source>
        <dbReference type="PROSITE" id="PS50850"/>
    </source>
</evidence>
<dbReference type="CDD" id="cd17489">
    <property type="entry name" value="MFS_YfcJ_like"/>
    <property type="match status" value="1"/>
</dbReference>
<name>A0A0F6WQQ4_9CORY</name>
<keyword evidence="3 5" id="KW-1133">Transmembrane helix</keyword>
<feature type="transmembrane region" description="Helical" evidence="5">
    <location>
        <begin position="255"/>
        <end position="277"/>
    </location>
</feature>
<evidence type="ECO:0000313" key="8">
    <source>
        <dbReference type="Proteomes" id="UP000034037"/>
    </source>
</evidence>
<feature type="transmembrane region" description="Helical" evidence="5">
    <location>
        <begin position="313"/>
        <end position="336"/>
    </location>
</feature>
<gene>
    <name evidence="7" type="ORF">YH66_07945</name>
</gene>
<feature type="transmembrane region" description="Helical" evidence="5">
    <location>
        <begin position="348"/>
        <end position="371"/>
    </location>
</feature>
<sequence length="403" mass="42571">MAVTARTDIKPHPSQPTALFTPVFILGWLVNLTQYLSFYFLITVMALYAMESFAVSETAGGFAASSFVIGATVARVFAGWAADRFGKKQILLIFVGLGTVASLFYIPAASLPALVAVRFVHGFSYSLASTAVMALVQSVIPASRRAEGTGYFALGSTLATAFGPAIALFVIDDFNYNTLFWITTATSVFGLILTVLIRKPEFIKNAEHDRVKPVWSIKTVVHPSVMLIGFFMLAVGLAYAGVITFLNGFAQDTGLTAGAGLFFIAYAVAMLVMRFFLGRIQDKHGDNPVIYFGLISFALALGLMALATEDWHIVLAGALTGLGYGTIMPAAQAIAVDSVPSTQVGSGISTLFLFTDIGIGLGPILLGGLVAATGYNVMYAALAAVIVVAGVLYLVALGRKASH</sequence>
<dbReference type="PROSITE" id="PS50850">
    <property type="entry name" value="MFS"/>
    <property type="match status" value="1"/>
</dbReference>
<dbReference type="InterPro" id="IPR011701">
    <property type="entry name" value="MFS"/>
</dbReference>
<dbReference type="InterPro" id="IPR020846">
    <property type="entry name" value="MFS_dom"/>
</dbReference>
<proteinExistence type="predicted"/>
<dbReference type="PANTHER" id="PTHR23531">
    <property type="entry name" value="QUINOLENE RESISTANCE PROTEIN NORA"/>
    <property type="match status" value="1"/>
</dbReference>
<dbReference type="Gene3D" id="1.20.1250.20">
    <property type="entry name" value="MFS general substrate transporter like domains"/>
    <property type="match status" value="1"/>
</dbReference>
<evidence type="ECO:0000256" key="3">
    <source>
        <dbReference type="ARBA" id="ARBA00022989"/>
    </source>
</evidence>
<dbReference type="Pfam" id="PF07690">
    <property type="entry name" value="MFS_1"/>
    <property type="match status" value="1"/>
</dbReference>
<feature type="domain" description="Major facilitator superfamily (MFS) profile" evidence="6">
    <location>
        <begin position="23"/>
        <end position="401"/>
    </location>
</feature>
<keyword evidence="4 5" id="KW-0472">Membrane</keyword>
<dbReference type="GO" id="GO:0022857">
    <property type="term" value="F:transmembrane transporter activity"/>
    <property type="evidence" value="ECO:0007669"/>
    <property type="project" value="InterPro"/>
</dbReference>
<dbReference type="InterPro" id="IPR052714">
    <property type="entry name" value="MFS_Exporter"/>
</dbReference>
<dbReference type="PATRIC" id="fig|92706.3.peg.1656"/>
<feature type="transmembrane region" description="Helical" evidence="5">
    <location>
        <begin position="377"/>
        <end position="397"/>
    </location>
</feature>
<feature type="transmembrane region" description="Helical" evidence="5">
    <location>
        <begin position="225"/>
        <end position="249"/>
    </location>
</feature>
<dbReference type="InterPro" id="IPR036259">
    <property type="entry name" value="MFS_trans_sf"/>
</dbReference>
<dbReference type="SUPFAM" id="SSF103473">
    <property type="entry name" value="MFS general substrate transporter"/>
    <property type="match status" value="1"/>
</dbReference>
<feature type="transmembrane region" description="Helical" evidence="5">
    <location>
        <begin position="59"/>
        <end position="78"/>
    </location>
</feature>
<dbReference type="GO" id="GO:0005886">
    <property type="term" value="C:plasma membrane"/>
    <property type="evidence" value="ECO:0007669"/>
    <property type="project" value="UniProtKB-SubCell"/>
</dbReference>
<evidence type="ECO:0000256" key="1">
    <source>
        <dbReference type="ARBA" id="ARBA00004651"/>
    </source>
</evidence>
<feature type="transmembrane region" description="Helical" evidence="5">
    <location>
        <begin position="289"/>
        <end position="307"/>
    </location>
</feature>
<dbReference type="AlphaFoldDB" id="A0A0F6WQQ4"/>
<dbReference type="Proteomes" id="UP000034037">
    <property type="component" value="Chromosome"/>
</dbReference>
<keyword evidence="2 5" id="KW-0812">Transmembrane</keyword>
<dbReference type="EMBL" id="CP011309">
    <property type="protein sequence ID" value="AKF27480.1"/>
    <property type="molecule type" value="Genomic_DNA"/>
</dbReference>
<keyword evidence="8" id="KW-1185">Reference proteome</keyword>
<organism evidence="7 8">
    <name type="scientific">[Brevibacterium] flavum</name>
    <dbReference type="NCBI Taxonomy" id="92706"/>
    <lineage>
        <taxon>Bacteria</taxon>
        <taxon>Bacillati</taxon>
        <taxon>Actinomycetota</taxon>
        <taxon>Actinomycetes</taxon>
        <taxon>Mycobacteriales</taxon>
        <taxon>Corynebacteriaceae</taxon>
        <taxon>Corynebacterium</taxon>
    </lineage>
</organism>
<dbReference type="HOGENOM" id="CLU_001265_10_13_11"/>
<accession>A0A0F6WQQ4</accession>
<evidence type="ECO:0000256" key="4">
    <source>
        <dbReference type="ARBA" id="ARBA00023136"/>
    </source>
</evidence>
<comment type="subcellular location">
    <subcellularLocation>
        <location evidence="1">Cell membrane</location>
        <topology evidence="1">Multi-pass membrane protein</topology>
    </subcellularLocation>
</comment>
<feature type="transmembrane region" description="Helical" evidence="5">
    <location>
        <begin position="177"/>
        <end position="197"/>
    </location>
</feature>
<evidence type="ECO:0000313" key="7">
    <source>
        <dbReference type="EMBL" id="AKF27480.1"/>
    </source>
</evidence>
<feature type="transmembrane region" description="Helical" evidence="5">
    <location>
        <begin position="148"/>
        <end position="171"/>
    </location>
</feature>
<evidence type="ECO:0000256" key="2">
    <source>
        <dbReference type="ARBA" id="ARBA00022692"/>
    </source>
</evidence>
<feature type="transmembrane region" description="Helical" evidence="5">
    <location>
        <begin position="20"/>
        <end position="47"/>
    </location>
</feature>
<dbReference type="RefSeq" id="WP_003860007.1">
    <property type="nucleotide sequence ID" value="NZ_CP011309.1"/>
</dbReference>
<feature type="transmembrane region" description="Helical" evidence="5">
    <location>
        <begin position="115"/>
        <end position="136"/>
    </location>
</feature>
<dbReference type="PANTHER" id="PTHR23531:SF1">
    <property type="entry name" value="QUINOLENE RESISTANCE PROTEIN NORA"/>
    <property type="match status" value="1"/>
</dbReference>
<evidence type="ECO:0000256" key="5">
    <source>
        <dbReference type="SAM" id="Phobius"/>
    </source>
</evidence>
<feature type="transmembrane region" description="Helical" evidence="5">
    <location>
        <begin position="90"/>
        <end position="109"/>
    </location>
</feature>
<protein>
    <submittedName>
        <fullName evidence="7">MFS transporter permease</fullName>
    </submittedName>
</protein>
<reference evidence="7 8" key="1">
    <citation type="submission" date="2015-04" db="EMBL/GenBank/DDBJ databases">
        <title>Complete Genome Sequence of Brevibacterium flavum ATCC 15168.</title>
        <authorList>
            <person name="Ahn J."/>
            <person name="Park G."/>
            <person name="Jeon W."/>
            <person name="Jang Y."/>
            <person name="Jang M."/>
            <person name="Lee H."/>
            <person name="Lee H."/>
        </authorList>
    </citation>
    <scope>NUCLEOTIDE SEQUENCE [LARGE SCALE GENOMIC DNA]</scope>
    <source>
        <strain evidence="7 8">ATCC 15168</strain>
    </source>
</reference>